<accession>Q09FM6</accession>
<name>Q09FM6_MONPU</name>
<dbReference type="EMBL" id="DQ923591">
    <property type="protein sequence ID" value="ABI74744.1"/>
    <property type="molecule type" value="Genomic_DNA"/>
</dbReference>
<organism evidence="2">
    <name type="scientific">Monascus purpureus</name>
    <name type="common">Red mold</name>
    <name type="synonym">Monascus anka</name>
    <dbReference type="NCBI Taxonomy" id="5098"/>
    <lineage>
        <taxon>Eukaryota</taxon>
        <taxon>Fungi</taxon>
        <taxon>Dikarya</taxon>
        <taxon>Ascomycota</taxon>
        <taxon>Pezizomycotina</taxon>
        <taxon>Eurotiomycetes</taxon>
        <taxon>Eurotiomycetidae</taxon>
        <taxon>Eurotiales</taxon>
        <taxon>Aspergillaceae</taxon>
        <taxon>Monascus</taxon>
    </lineage>
</organism>
<evidence type="ECO:0000313" key="2">
    <source>
        <dbReference type="EMBL" id="ABI74744.1"/>
    </source>
</evidence>
<proteinExistence type="predicted"/>
<protein>
    <submittedName>
        <fullName evidence="2">Putative histone acetylase complex subunit</fullName>
    </submittedName>
</protein>
<dbReference type="AlphaFoldDB" id="Q09FM6"/>
<sequence length="51" mass="5977">MDKKPTNAVEPKLWEEEFPDTNEESTADAHQVNHGYRAFLQKEARHLQVHC</sequence>
<feature type="region of interest" description="Disordered" evidence="1">
    <location>
        <begin position="1"/>
        <end position="27"/>
    </location>
</feature>
<feature type="compositionally biased region" description="Acidic residues" evidence="1">
    <location>
        <begin position="16"/>
        <end position="26"/>
    </location>
</feature>
<reference evidence="2" key="1">
    <citation type="submission" date="2006-08" db="EMBL/GenBank/DDBJ databases">
        <title>Monascus purpureus KCCM11832 genomic library clone pMGPD28 containing gpd1 gene.</title>
        <authorList>
            <person name="Kim J.G."/>
            <person name="Choi Y.D."/>
            <person name="Kim S.U."/>
        </authorList>
    </citation>
    <scope>NUCLEOTIDE SEQUENCE</scope>
</reference>
<evidence type="ECO:0000256" key="1">
    <source>
        <dbReference type="SAM" id="MobiDB-lite"/>
    </source>
</evidence>